<evidence type="ECO:0000259" key="1">
    <source>
        <dbReference type="Pfam" id="PF01370"/>
    </source>
</evidence>
<organism evidence="2 3">
    <name type="scientific">Pontibacter toksunensis</name>
    <dbReference type="NCBI Taxonomy" id="1332631"/>
    <lineage>
        <taxon>Bacteria</taxon>
        <taxon>Pseudomonadati</taxon>
        <taxon>Bacteroidota</taxon>
        <taxon>Cytophagia</taxon>
        <taxon>Cytophagales</taxon>
        <taxon>Hymenobacteraceae</taxon>
        <taxon>Pontibacter</taxon>
    </lineage>
</organism>
<proteinExistence type="predicted"/>
<protein>
    <submittedName>
        <fullName evidence="2">NAD-dependent epimerase/dehydratase family protein</fullName>
    </submittedName>
</protein>
<feature type="domain" description="NAD-dependent epimerase/dehydratase" evidence="1">
    <location>
        <begin position="4"/>
        <end position="229"/>
    </location>
</feature>
<dbReference type="InterPro" id="IPR050177">
    <property type="entry name" value="Lipid_A_modif_metabolic_enz"/>
</dbReference>
<dbReference type="SUPFAM" id="SSF51735">
    <property type="entry name" value="NAD(P)-binding Rossmann-fold domains"/>
    <property type="match status" value="1"/>
</dbReference>
<gene>
    <name evidence="2" type="ORF">ACFS7Z_25230</name>
</gene>
<keyword evidence="3" id="KW-1185">Reference proteome</keyword>
<evidence type="ECO:0000313" key="2">
    <source>
        <dbReference type="EMBL" id="MFD3003684.1"/>
    </source>
</evidence>
<sequence>MKYLVFGANGFLGSTLVRHLKQAGENIYSVKRTAADGAFALDITRPEGFEAITILPDVIVNCASALPDPTKSFSDRDYLRQLYETNVIGGTNIMNWAAAKGVRRVINCSTLVVVNKPWPVPLQETANTYPMGNHVGYSSSKLSQELVMRSIANVKGIQLLHLRISALYGPGMKDGGILTKLLKQASGKEKISLTNGNKVSFDFLHVEDAAKAIHHLAGMEEWKDNVINLASGEEITLMALAELLSELTESPKENITNTDEEGFESRAMVETSLLEYYLEGTGINTRSFAEKVKSMI</sequence>
<dbReference type="PANTHER" id="PTHR43245">
    <property type="entry name" value="BIFUNCTIONAL POLYMYXIN RESISTANCE PROTEIN ARNA"/>
    <property type="match status" value="1"/>
</dbReference>
<comment type="caution">
    <text evidence="2">The sequence shown here is derived from an EMBL/GenBank/DDBJ whole genome shotgun (WGS) entry which is preliminary data.</text>
</comment>
<dbReference type="CDD" id="cd08946">
    <property type="entry name" value="SDR_e"/>
    <property type="match status" value="1"/>
</dbReference>
<dbReference type="Pfam" id="PF01370">
    <property type="entry name" value="Epimerase"/>
    <property type="match status" value="1"/>
</dbReference>
<dbReference type="InterPro" id="IPR001509">
    <property type="entry name" value="Epimerase_deHydtase"/>
</dbReference>
<dbReference type="Gene3D" id="3.40.50.720">
    <property type="entry name" value="NAD(P)-binding Rossmann-like Domain"/>
    <property type="match status" value="1"/>
</dbReference>
<dbReference type="InterPro" id="IPR036291">
    <property type="entry name" value="NAD(P)-bd_dom_sf"/>
</dbReference>
<dbReference type="Proteomes" id="UP001597641">
    <property type="component" value="Unassembled WGS sequence"/>
</dbReference>
<name>A0ABW6C364_9BACT</name>
<dbReference type="EMBL" id="JBHUOX010000037">
    <property type="protein sequence ID" value="MFD3003684.1"/>
    <property type="molecule type" value="Genomic_DNA"/>
</dbReference>
<dbReference type="RefSeq" id="WP_377491557.1">
    <property type="nucleotide sequence ID" value="NZ_JBHUOX010000037.1"/>
</dbReference>
<accession>A0ABW6C364</accession>
<evidence type="ECO:0000313" key="3">
    <source>
        <dbReference type="Proteomes" id="UP001597641"/>
    </source>
</evidence>
<reference evidence="3" key="1">
    <citation type="journal article" date="2019" name="Int. J. Syst. Evol. Microbiol.">
        <title>The Global Catalogue of Microorganisms (GCM) 10K type strain sequencing project: providing services to taxonomists for standard genome sequencing and annotation.</title>
        <authorList>
            <consortium name="The Broad Institute Genomics Platform"/>
            <consortium name="The Broad Institute Genome Sequencing Center for Infectious Disease"/>
            <person name="Wu L."/>
            <person name="Ma J."/>
        </authorList>
    </citation>
    <scope>NUCLEOTIDE SEQUENCE [LARGE SCALE GENOMIC DNA]</scope>
    <source>
        <strain evidence="3">KCTC 23984</strain>
    </source>
</reference>